<evidence type="ECO:0000256" key="1">
    <source>
        <dbReference type="ARBA" id="ARBA00022884"/>
    </source>
</evidence>
<dbReference type="InterPro" id="IPR038876">
    <property type="entry name" value="ENOX"/>
</dbReference>
<feature type="region of interest" description="Disordered" evidence="4">
    <location>
        <begin position="97"/>
        <end position="244"/>
    </location>
</feature>
<feature type="compositionally biased region" description="Acidic residues" evidence="4">
    <location>
        <begin position="614"/>
        <end position="626"/>
    </location>
</feature>
<dbReference type="Proteomes" id="UP000694920">
    <property type="component" value="Unplaced"/>
</dbReference>
<gene>
    <name evidence="8" type="primary">LOC107262887</name>
</gene>
<feature type="coiled-coil region" evidence="3">
    <location>
        <begin position="527"/>
        <end position="554"/>
    </location>
</feature>
<dbReference type="SMART" id="SM00360">
    <property type="entry name" value="RRM"/>
    <property type="match status" value="1"/>
</dbReference>
<keyword evidence="5" id="KW-0732">Signal</keyword>
<evidence type="ECO:0000256" key="2">
    <source>
        <dbReference type="PROSITE-ProRule" id="PRU00176"/>
    </source>
</evidence>
<dbReference type="AlphaFoldDB" id="A0AAJ7FCH1"/>
<dbReference type="PANTHER" id="PTHR16001">
    <property type="entry name" value="ECTO-NOX DISULFIDE-THIOL EXCHANGER"/>
    <property type="match status" value="1"/>
</dbReference>
<dbReference type="Pfam" id="PF00076">
    <property type="entry name" value="RRM_1"/>
    <property type="match status" value="1"/>
</dbReference>
<dbReference type="GO" id="GO:0003723">
    <property type="term" value="F:RNA binding"/>
    <property type="evidence" value="ECO:0007669"/>
    <property type="project" value="UniProtKB-UniRule"/>
</dbReference>
<feature type="compositionally biased region" description="Low complexity" evidence="4">
    <location>
        <begin position="201"/>
        <end position="232"/>
    </location>
</feature>
<dbReference type="GO" id="GO:0009897">
    <property type="term" value="C:external side of plasma membrane"/>
    <property type="evidence" value="ECO:0007669"/>
    <property type="project" value="InterPro"/>
</dbReference>
<feature type="compositionally biased region" description="Basic and acidic residues" evidence="4">
    <location>
        <begin position="456"/>
        <end position="470"/>
    </location>
</feature>
<dbReference type="Pfam" id="PF23267">
    <property type="entry name" value="ENOX1"/>
    <property type="match status" value="1"/>
</dbReference>
<dbReference type="PANTHER" id="PTHR16001:SF4">
    <property type="entry name" value="ECTO-NOX DISULFIDE-THIOL EXCHANGER 1-LIKE PROTEIN"/>
    <property type="match status" value="1"/>
</dbReference>
<protein>
    <submittedName>
        <fullName evidence="8">Ecto-NOX disulfide-thiol exchanger 2</fullName>
    </submittedName>
</protein>
<feature type="signal peptide" evidence="5">
    <location>
        <begin position="1"/>
        <end position="16"/>
    </location>
</feature>
<feature type="region of interest" description="Disordered" evidence="4">
    <location>
        <begin position="456"/>
        <end position="481"/>
    </location>
</feature>
<feature type="region of interest" description="Disordered" evidence="4">
    <location>
        <begin position="614"/>
        <end position="639"/>
    </location>
</feature>
<evidence type="ECO:0000313" key="7">
    <source>
        <dbReference type="Proteomes" id="UP000694920"/>
    </source>
</evidence>
<dbReference type="KEGG" id="ccin:107262887"/>
<dbReference type="GO" id="GO:0016491">
    <property type="term" value="F:oxidoreductase activity"/>
    <property type="evidence" value="ECO:0007669"/>
    <property type="project" value="InterPro"/>
</dbReference>
<dbReference type="Gene3D" id="3.30.70.330">
    <property type="match status" value="1"/>
</dbReference>
<dbReference type="RefSeq" id="XP_015585018.1">
    <property type="nucleotide sequence ID" value="XM_015729532.2"/>
</dbReference>
<dbReference type="SUPFAM" id="SSF54928">
    <property type="entry name" value="RNA-binding domain, RBD"/>
    <property type="match status" value="1"/>
</dbReference>
<evidence type="ECO:0000259" key="6">
    <source>
        <dbReference type="PROSITE" id="PS50102"/>
    </source>
</evidence>
<accession>A0AAJ7FCH1</accession>
<evidence type="ECO:0000256" key="4">
    <source>
        <dbReference type="SAM" id="MobiDB-lite"/>
    </source>
</evidence>
<feature type="domain" description="RRM" evidence="6">
    <location>
        <begin position="361"/>
        <end position="440"/>
    </location>
</feature>
<feature type="compositionally biased region" description="Basic and acidic residues" evidence="4">
    <location>
        <begin position="627"/>
        <end position="639"/>
    </location>
</feature>
<evidence type="ECO:0000256" key="3">
    <source>
        <dbReference type="SAM" id="Coils"/>
    </source>
</evidence>
<dbReference type="GO" id="GO:0007624">
    <property type="term" value="P:ultradian rhythm"/>
    <property type="evidence" value="ECO:0007669"/>
    <property type="project" value="InterPro"/>
</dbReference>
<evidence type="ECO:0000313" key="8">
    <source>
        <dbReference type="RefSeq" id="XP_015585018.1"/>
    </source>
</evidence>
<dbReference type="InterPro" id="IPR035979">
    <property type="entry name" value="RBD_domain_sf"/>
</dbReference>
<feature type="compositionally biased region" description="Basic and acidic residues" evidence="4">
    <location>
        <begin position="131"/>
        <end position="200"/>
    </location>
</feature>
<sequence>MIVCILLIIFSGFVNQYSPSVVKYSQARVNSVYRRKGTPWTLYTDCVDFALIPKSSRNKMAYNFAGMPTAPIPPIGMGPMGPLGPIAGAQGFMELASQGFPPLPPSIPLPGMNDSPLEFSTNKNQPPLVRESSDDNTDRRSEKSDGRRDRENREARDTCRDGGRRSRGDRSDRRERDRERREERGERCERRDDRRPEDRSNANSTSSSTTNTHVNSNSNEMSSTPSTTTNGTPGLGGGPQMEPATGVWGMGVGYPMMGMGPMGPLGPMMSDMTLGPHMGHGYGHMGMSMMPHDGAMLGAQMLGPEQMMSDATAQIMSGGLPPPSSTPQGTKEIIHCKSCTLFPPNPNAPPPTTRERPPGCRTIFVGGLPENITETIIQEIFERCGEITTLRLSKKNFCHIRFVLEGSVDAAIYLSGYRVRIGSSGDAANTGRLHVDFAQARDDQYEWECRQRQLQREQRHRERVEKERQRPPSSPPPVVHYTDHEASNICEKIKQDDTFMKAVQVVVTWLERGDCTKRNANTFYSMIQSTNSHVRRLLTEKASYEEELQKAKELMKGRMQGLLIQFSQIERVFTAASHKKVWDHFTKAQRKNIEMWKKQSSEIKAVQLEEALMEGEGEMEVSDSEEEPQRKKGRCHSDVNDEAERLQTLKEENDSLRCQLEAYKNEVDLLKSETKVDIDAKEKQMKMLQQTLKGMQEQLMQSRKQQAQDDHKIKDLMMKLNATRKEDPPESEIITLDKDDDINEEPRTPKPLAISLGCVQVTQKDAKLIGLIATFLHIHPFGASVDYVWSYLQKMEPGIRPNEVEALMQRFPQVFKQELSGIGANMERRWQFSGFNVYRNH</sequence>
<feature type="chain" id="PRO_5042602347" evidence="5">
    <location>
        <begin position="17"/>
        <end position="841"/>
    </location>
</feature>
<dbReference type="PROSITE" id="PS50102">
    <property type="entry name" value="RRM"/>
    <property type="match status" value="1"/>
</dbReference>
<reference evidence="8" key="1">
    <citation type="submission" date="2025-08" db="UniProtKB">
        <authorList>
            <consortium name="RefSeq"/>
        </authorList>
    </citation>
    <scope>IDENTIFICATION</scope>
</reference>
<keyword evidence="7" id="KW-1185">Reference proteome</keyword>
<dbReference type="InterPro" id="IPR056611">
    <property type="entry name" value="ENOX1/2_dom"/>
</dbReference>
<proteinExistence type="predicted"/>
<dbReference type="InterPro" id="IPR000504">
    <property type="entry name" value="RRM_dom"/>
</dbReference>
<name>A0AAJ7FCH1_CEPCN</name>
<keyword evidence="3" id="KW-0175">Coiled coil</keyword>
<dbReference type="InterPro" id="IPR012677">
    <property type="entry name" value="Nucleotide-bd_a/b_plait_sf"/>
</dbReference>
<feature type="coiled-coil region" evidence="3">
    <location>
        <begin position="639"/>
        <end position="705"/>
    </location>
</feature>
<organism evidence="7 8">
    <name type="scientific">Cephus cinctus</name>
    <name type="common">Wheat stem sawfly</name>
    <dbReference type="NCBI Taxonomy" id="211228"/>
    <lineage>
        <taxon>Eukaryota</taxon>
        <taxon>Metazoa</taxon>
        <taxon>Ecdysozoa</taxon>
        <taxon>Arthropoda</taxon>
        <taxon>Hexapoda</taxon>
        <taxon>Insecta</taxon>
        <taxon>Pterygota</taxon>
        <taxon>Neoptera</taxon>
        <taxon>Endopterygota</taxon>
        <taxon>Hymenoptera</taxon>
        <taxon>Cephoidea</taxon>
        <taxon>Cephidae</taxon>
        <taxon>Cephus</taxon>
    </lineage>
</organism>
<evidence type="ECO:0000256" key="5">
    <source>
        <dbReference type="SAM" id="SignalP"/>
    </source>
</evidence>
<keyword evidence="1 2" id="KW-0694">RNA-binding</keyword>
<dbReference type="GeneID" id="107262887"/>